<dbReference type="PANTHER" id="PTHR22588">
    <property type="entry name" value="VWFA DOMAIN-CONTAINING PROTEIN"/>
    <property type="match status" value="1"/>
</dbReference>
<dbReference type="SMART" id="SM00327">
    <property type="entry name" value="VWA"/>
    <property type="match status" value="1"/>
</dbReference>
<protein>
    <submittedName>
        <fullName evidence="2">von Willebrand factor type A domain protein</fullName>
    </submittedName>
</protein>
<gene>
    <name evidence="2" type="ORF">Enr13x_06260</name>
</gene>
<dbReference type="EMBL" id="CP037423">
    <property type="protein sequence ID" value="QDV40790.1"/>
    <property type="molecule type" value="Genomic_DNA"/>
</dbReference>
<dbReference type="InterPro" id="IPR028087">
    <property type="entry name" value="Tad_N"/>
</dbReference>
<dbReference type="InterPro" id="IPR002035">
    <property type="entry name" value="VWF_A"/>
</dbReference>
<dbReference type="Pfam" id="PF00092">
    <property type="entry name" value="VWA"/>
    <property type="match status" value="1"/>
</dbReference>
<dbReference type="InterPro" id="IPR036465">
    <property type="entry name" value="vWFA_dom_sf"/>
</dbReference>
<dbReference type="KEGG" id="snep:Enr13x_06260"/>
<evidence type="ECO:0000313" key="3">
    <source>
        <dbReference type="Proteomes" id="UP000319004"/>
    </source>
</evidence>
<dbReference type="RefSeq" id="WP_197455739.1">
    <property type="nucleotide sequence ID" value="NZ_CP037423.1"/>
</dbReference>
<keyword evidence="3" id="KW-1185">Reference proteome</keyword>
<evidence type="ECO:0000313" key="2">
    <source>
        <dbReference type="EMBL" id="QDV40790.1"/>
    </source>
</evidence>
<dbReference type="InterPro" id="IPR052229">
    <property type="entry name" value="Collagen-VI/PIF"/>
</dbReference>
<dbReference type="Pfam" id="PF13400">
    <property type="entry name" value="Tad"/>
    <property type="match status" value="1"/>
</dbReference>
<dbReference type="CDD" id="cd00198">
    <property type="entry name" value="vWFA"/>
    <property type="match status" value="1"/>
</dbReference>
<dbReference type="AlphaFoldDB" id="A0A518HJ22"/>
<organism evidence="2 3">
    <name type="scientific">Stieleria neptunia</name>
    <dbReference type="NCBI Taxonomy" id="2527979"/>
    <lineage>
        <taxon>Bacteria</taxon>
        <taxon>Pseudomonadati</taxon>
        <taxon>Planctomycetota</taxon>
        <taxon>Planctomycetia</taxon>
        <taxon>Pirellulales</taxon>
        <taxon>Pirellulaceae</taxon>
        <taxon>Stieleria</taxon>
    </lineage>
</organism>
<sequence>MAMLAILMPVMIGIAAFAINVVYMEMARTELQISLDVAARAAGRTLAVTEDESQASNAAENMLALNPYANQVLTPDETNIEFGFTTRYSDLHRYTFYPGSTPNAVKVEANGTNQVPMLFPSMGVNLQFRPIRAAICTQVNLDVALVIDRSTSMARDADEDQIVDDWENGDSAPGSSRWIDAVHAVDKFLHAMEESTHDERIALTTYASTPATDVELTDDYESIDDAMDDHSDSFGGGGSAIGDGIIDAVEALNHSSYARPWATRVLIVLSDGTQNTGVDAVEAAEQAAADNVMVYAISFTDDADQAMMQDVAAVAAGKHYHADDREQLKQVFEDIAHGFPTLITF</sequence>
<reference evidence="2 3" key="1">
    <citation type="submission" date="2019-03" db="EMBL/GenBank/DDBJ databases">
        <title>Deep-cultivation of Planctomycetes and their phenomic and genomic characterization uncovers novel biology.</title>
        <authorList>
            <person name="Wiegand S."/>
            <person name="Jogler M."/>
            <person name="Boedeker C."/>
            <person name="Pinto D."/>
            <person name="Vollmers J."/>
            <person name="Rivas-Marin E."/>
            <person name="Kohn T."/>
            <person name="Peeters S.H."/>
            <person name="Heuer A."/>
            <person name="Rast P."/>
            <person name="Oberbeckmann S."/>
            <person name="Bunk B."/>
            <person name="Jeske O."/>
            <person name="Meyerdierks A."/>
            <person name="Storesund J.E."/>
            <person name="Kallscheuer N."/>
            <person name="Luecker S."/>
            <person name="Lage O.M."/>
            <person name="Pohl T."/>
            <person name="Merkel B.J."/>
            <person name="Hornburger P."/>
            <person name="Mueller R.-W."/>
            <person name="Bruemmer F."/>
            <person name="Labrenz M."/>
            <person name="Spormann A.M."/>
            <person name="Op den Camp H."/>
            <person name="Overmann J."/>
            <person name="Amann R."/>
            <person name="Jetten M.S.M."/>
            <person name="Mascher T."/>
            <person name="Medema M.H."/>
            <person name="Devos D.P."/>
            <person name="Kaster A.-K."/>
            <person name="Ovreas L."/>
            <person name="Rohde M."/>
            <person name="Galperin M.Y."/>
            <person name="Jogler C."/>
        </authorList>
    </citation>
    <scope>NUCLEOTIDE SEQUENCE [LARGE SCALE GENOMIC DNA]</scope>
    <source>
        <strain evidence="2 3">Enr13</strain>
    </source>
</reference>
<dbReference type="PROSITE" id="PS50234">
    <property type="entry name" value="VWFA"/>
    <property type="match status" value="1"/>
</dbReference>
<dbReference type="SUPFAM" id="SSF53300">
    <property type="entry name" value="vWA-like"/>
    <property type="match status" value="1"/>
</dbReference>
<dbReference type="Gene3D" id="3.40.50.410">
    <property type="entry name" value="von Willebrand factor, type A domain"/>
    <property type="match status" value="1"/>
</dbReference>
<name>A0A518HJ22_9BACT</name>
<proteinExistence type="predicted"/>
<feature type="domain" description="VWFA" evidence="1">
    <location>
        <begin position="142"/>
        <end position="335"/>
    </location>
</feature>
<dbReference type="PANTHER" id="PTHR22588:SF3">
    <property type="entry name" value="VWFA DOMAIN-CONTAINING PROTEIN"/>
    <property type="match status" value="1"/>
</dbReference>
<evidence type="ECO:0000259" key="1">
    <source>
        <dbReference type="PROSITE" id="PS50234"/>
    </source>
</evidence>
<dbReference type="Proteomes" id="UP000319004">
    <property type="component" value="Chromosome"/>
</dbReference>
<accession>A0A518HJ22</accession>